<evidence type="ECO:0000313" key="7">
    <source>
        <dbReference type="Proteomes" id="UP000320176"/>
    </source>
</evidence>
<evidence type="ECO:0000256" key="4">
    <source>
        <dbReference type="ARBA" id="ARBA00022898"/>
    </source>
</evidence>
<protein>
    <submittedName>
        <fullName evidence="6">Valine--pyruvate aminotransferase</fullName>
        <ecNumber evidence="6">2.6.1.66</ecNumber>
    </submittedName>
</protein>
<dbReference type="GO" id="GO:0030170">
    <property type="term" value="F:pyridoxal phosphate binding"/>
    <property type="evidence" value="ECO:0007669"/>
    <property type="project" value="InterPro"/>
</dbReference>
<dbReference type="Proteomes" id="UP000320176">
    <property type="component" value="Unassembled WGS sequence"/>
</dbReference>
<dbReference type="CDD" id="cd00609">
    <property type="entry name" value="AAT_like"/>
    <property type="match status" value="1"/>
</dbReference>
<keyword evidence="3 6" id="KW-0808">Transferase</keyword>
<dbReference type="InterPro" id="IPR015421">
    <property type="entry name" value="PyrdxlP-dep_Trfase_major"/>
</dbReference>
<dbReference type="OrthoDB" id="9813612at2"/>
<comment type="cofactor">
    <cofactor evidence="1">
        <name>pyridoxal 5'-phosphate</name>
        <dbReference type="ChEBI" id="CHEBI:597326"/>
    </cofactor>
</comment>
<accession>A0A5C6B9I6</accession>
<dbReference type="InterPro" id="IPR015424">
    <property type="entry name" value="PyrdxlP-dep_Trfase"/>
</dbReference>
<proteinExistence type="predicted"/>
<dbReference type="PANTHER" id="PTHR42790:SF4">
    <property type="entry name" value="VALINE--PYRUVATE AMINOTRANSFERASE"/>
    <property type="match status" value="1"/>
</dbReference>
<dbReference type="AlphaFoldDB" id="A0A5C6B9I6"/>
<dbReference type="NCBIfam" id="NF006964">
    <property type="entry name" value="PRK09440.1-2"/>
    <property type="match status" value="1"/>
</dbReference>
<evidence type="ECO:0000256" key="1">
    <source>
        <dbReference type="ARBA" id="ARBA00001933"/>
    </source>
</evidence>
<evidence type="ECO:0000313" key="6">
    <source>
        <dbReference type="EMBL" id="TWU07926.1"/>
    </source>
</evidence>
<dbReference type="PANTHER" id="PTHR42790">
    <property type="entry name" value="AMINOTRANSFERASE"/>
    <property type="match status" value="1"/>
</dbReference>
<reference evidence="6 7" key="1">
    <citation type="submission" date="2019-02" db="EMBL/GenBank/DDBJ databases">
        <title>Deep-cultivation of Planctomycetes and their phenomic and genomic characterization uncovers novel biology.</title>
        <authorList>
            <person name="Wiegand S."/>
            <person name="Jogler M."/>
            <person name="Boedeker C."/>
            <person name="Pinto D."/>
            <person name="Vollmers J."/>
            <person name="Rivas-Marin E."/>
            <person name="Kohn T."/>
            <person name="Peeters S.H."/>
            <person name="Heuer A."/>
            <person name="Rast P."/>
            <person name="Oberbeckmann S."/>
            <person name="Bunk B."/>
            <person name="Jeske O."/>
            <person name="Meyerdierks A."/>
            <person name="Storesund J.E."/>
            <person name="Kallscheuer N."/>
            <person name="Luecker S."/>
            <person name="Lage O.M."/>
            <person name="Pohl T."/>
            <person name="Merkel B.J."/>
            <person name="Hornburger P."/>
            <person name="Mueller R.-W."/>
            <person name="Bruemmer F."/>
            <person name="Labrenz M."/>
            <person name="Spormann A.M."/>
            <person name="Op Den Camp H."/>
            <person name="Overmann J."/>
            <person name="Amann R."/>
            <person name="Jetten M.S.M."/>
            <person name="Mascher T."/>
            <person name="Medema M.H."/>
            <person name="Devos D.P."/>
            <person name="Kaster A.-K."/>
            <person name="Ovreas L."/>
            <person name="Rohde M."/>
            <person name="Galperin M.Y."/>
            <person name="Jogler C."/>
        </authorList>
    </citation>
    <scope>NUCLEOTIDE SEQUENCE [LARGE SCALE GENOMIC DNA]</scope>
    <source>
        <strain evidence="6 7">Pla52n</strain>
    </source>
</reference>
<dbReference type="EMBL" id="SJPN01000001">
    <property type="protein sequence ID" value="TWU07926.1"/>
    <property type="molecule type" value="Genomic_DNA"/>
</dbReference>
<dbReference type="GO" id="GO:0009042">
    <property type="term" value="F:valine-pyruvate transaminase activity"/>
    <property type="evidence" value="ECO:0007669"/>
    <property type="project" value="UniProtKB-EC"/>
</dbReference>
<dbReference type="GO" id="GO:0005829">
    <property type="term" value="C:cytosol"/>
    <property type="evidence" value="ECO:0007669"/>
    <property type="project" value="TreeGrafter"/>
</dbReference>
<keyword evidence="6" id="KW-0670">Pyruvate</keyword>
<feature type="domain" description="Aminotransferase class I/classII large" evidence="5">
    <location>
        <begin position="192"/>
        <end position="417"/>
    </location>
</feature>
<dbReference type="Pfam" id="PF00155">
    <property type="entry name" value="Aminotran_1_2"/>
    <property type="match status" value="1"/>
</dbReference>
<dbReference type="Gene3D" id="3.40.640.10">
    <property type="entry name" value="Type I PLP-dependent aspartate aminotransferase-like (Major domain)"/>
    <property type="match status" value="1"/>
</dbReference>
<keyword evidence="2 6" id="KW-0032">Aminotransferase</keyword>
<dbReference type="InterPro" id="IPR050859">
    <property type="entry name" value="Class-I_PLP-dep_aminotransf"/>
</dbReference>
<gene>
    <name evidence="6" type="primary">avtA</name>
    <name evidence="6" type="ORF">Pla52n_05030</name>
</gene>
<dbReference type="RefSeq" id="WP_146518056.1">
    <property type="nucleotide sequence ID" value="NZ_CP151726.1"/>
</dbReference>
<dbReference type="NCBIfam" id="NF006967">
    <property type="entry name" value="PRK09440.1-5"/>
    <property type="match status" value="1"/>
</dbReference>
<dbReference type="SUPFAM" id="SSF53383">
    <property type="entry name" value="PLP-dependent transferases"/>
    <property type="match status" value="1"/>
</dbReference>
<dbReference type="EC" id="2.6.1.66" evidence="6"/>
<dbReference type="GO" id="GO:1901605">
    <property type="term" value="P:alpha-amino acid metabolic process"/>
    <property type="evidence" value="ECO:0007669"/>
    <property type="project" value="TreeGrafter"/>
</dbReference>
<sequence length="430" mass="47669">MPDDSENAAPTFSEFGSRLCQGSGIGELMDDLGNALASGGDQICMLGGGQPAHIDAIDAIWQQRVQSLCDEPGVLARVLGNYEPPAGGTRFRTAIADLMRREFGWEIGPENVAVTSGGQTAFFLLFNALAGRMPDGTQRKVLLPLVPEYIGYADQSVGGDMFRAVKPKIEMIGSHEFKYRVDFDNLVVTPDIAAICVSRPTNPSGNVLTDEEIHRLAELAQRHDIPLIIDNAYGAPFPGAIYTPAHPVWNENIILTLSLSKLGLPGTRTGIVIAKESIARAVSSMTSIVGLANNNVGQAIIRPLVENGEILRLSREVIRPFYEDRSRKAIRWAHESFDDALPYRLHRSEGAFFLWLWMEDLPITSRELYQRLKARDVLVVPGNYFFYGLDDIDWPHRDQCLRLTYTMPDEIVQRGLAIIGEEMSHAYRGE</sequence>
<keyword evidence="4" id="KW-0663">Pyridoxal phosphate</keyword>
<evidence type="ECO:0000256" key="2">
    <source>
        <dbReference type="ARBA" id="ARBA00022576"/>
    </source>
</evidence>
<keyword evidence="7" id="KW-1185">Reference proteome</keyword>
<comment type="caution">
    <text evidence="6">The sequence shown here is derived from an EMBL/GenBank/DDBJ whole genome shotgun (WGS) entry which is preliminary data.</text>
</comment>
<name>A0A5C6B9I6_9BACT</name>
<evidence type="ECO:0000256" key="3">
    <source>
        <dbReference type="ARBA" id="ARBA00022679"/>
    </source>
</evidence>
<dbReference type="InterPro" id="IPR004839">
    <property type="entry name" value="Aminotransferase_I/II_large"/>
</dbReference>
<evidence type="ECO:0000259" key="5">
    <source>
        <dbReference type="Pfam" id="PF00155"/>
    </source>
</evidence>
<organism evidence="6 7">
    <name type="scientific">Stieleria varia</name>
    <dbReference type="NCBI Taxonomy" id="2528005"/>
    <lineage>
        <taxon>Bacteria</taxon>
        <taxon>Pseudomonadati</taxon>
        <taxon>Planctomycetota</taxon>
        <taxon>Planctomycetia</taxon>
        <taxon>Pirellulales</taxon>
        <taxon>Pirellulaceae</taxon>
        <taxon>Stieleria</taxon>
    </lineage>
</organism>